<dbReference type="EMBL" id="RCHS01000902">
    <property type="protein sequence ID" value="RMX56147.1"/>
    <property type="molecule type" value="Genomic_DNA"/>
</dbReference>
<evidence type="ECO:0000256" key="2">
    <source>
        <dbReference type="ARBA" id="ARBA00023157"/>
    </source>
</evidence>
<dbReference type="SMART" id="SM00560">
    <property type="entry name" value="LamGL"/>
    <property type="match status" value="1"/>
</dbReference>
<dbReference type="Proteomes" id="UP000275408">
    <property type="component" value="Unassembled WGS sequence"/>
</dbReference>
<evidence type="ECO:0000259" key="3">
    <source>
        <dbReference type="SMART" id="SM00560"/>
    </source>
</evidence>
<evidence type="ECO:0000313" key="4">
    <source>
        <dbReference type="EMBL" id="RMX56147.1"/>
    </source>
</evidence>
<proteinExistence type="predicted"/>
<evidence type="ECO:0000256" key="1">
    <source>
        <dbReference type="ARBA" id="ARBA00022729"/>
    </source>
</evidence>
<keyword evidence="2" id="KW-1015">Disulfide bond</keyword>
<dbReference type="AlphaFoldDB" id="A0A3M6URG2"/>
<dbReference type="InterPro" id="IPR006558">
    <property type="entry name" value="LamG-like"/>
</dbReference>
<dbReference type="PANTHER" id="PTHR47635:SF2">
    <property type="entry name" value="LAMG-LIKE JELLYROLL FOLD DOMAIN-CONTAINING PROTEIN"/>
    <property type="match status" value="1"/>
</dbReference>
<gene>
    <name evidence="4" type="ORF">pdam_00012097</name>
</gene>
<keyword evidence="1" id="KW-0732">Signal</keyword>
<sequence>MKAFKGIVSVPDPVAVFPLNSKYQTREIKNRVPQGVAVGVSLADGPEGNSGGSYMFAGNSLSYIEFPSNGALAVQYSITMLCWVYYTGASGPLFNYKKGNTAWGVHLLPLNQWSYVGSTYDYDTVIVRLWVDGRQTAQSSIGRVHLSTQDEVRMGAQDGDIRRFRGRIAAMQLYNVALTAEQINVLKKLMLAIS</sequence>
<dbReference type="SUPFAM" id="SSF49899">
    <property type="entry name" value="Concanavalin A-like lectins/glucanases"/>
    <property type="match status" value="1"/>
</dbReference>
<reference evidence="4 5" key="1">
    <citation type="journal article" date="2018" name="Sci. Rep.">
        <title>Comparative analysis of the Pocillopora damicornis genome highlights role of immune system in coral evolution.</title>
        <authorList>
            <person name="Cunning R."/>
            <person name="Bay R.A."/>
            <person name="Gillette P."/>
            <person name="Baker A.C."/>
            <person name="Traylor-Knowles N."/>
        </authorList>
    </citation>
    <scope>NUCLEOTIDE SEQUENCE [LARGE SCALE GENOMIC DNA]</scope>
    <source>
        <strain evidence="4">RSMAS</strain>
        <tissue evidence="4">Whole animal</tissue>
    </source>
</reference>
<dbReference type="OrthoDB" id="5985969at2759"/>
<feature type="domain" description="LamG-like jellyroll fold" evidence="3">
    <location>
        <begin position="34"/>
        <end position="181"/>
    </location>
</feature>
<dbReference type="Pfam" id="PF13385">
    <property type="entry name" value="Laminin_G_3"/>
    <property type="match status" value="1"/>
</dbReference>
<dbReference type="PANTHER" id="PTHR47635">
    <property type="entry name" value="CUB DOMAIN-CONTAINING PROTEIN"/>
    <property type="match status" value="1"/>
</dbReference>
<accession>A0A3M6URG2</accession>
<dbReference type="Gene3D" id="2.60.120.200">
    <property type="match status" value="1"/>
</dbReference>
<name>A0A3M6URG2_POCDA</name>
<dbReference type="InterPro" id="IPR013320">
    <property type="entry name" value="ConA-like_dom_sf"/>
</dbReference>
<organism evidence="4 5">
    <name type="scientific">Pocillopora damicornis</name>
    <name type="common">Cauliflower coral</name>
    <name type="synonym">Millepora damicornis</name>
    <dbReference type="NCBI Taxonomy" id="46731"/>
    <lineage>
        <taxon>Eukaryota</taxon>
        <taxon>Metazoa</taxon>
        <taxon>Cnidaria</taxon>
        <taxon>Anthozoa</taxon>
        <taxon>Hexacorallia</taxon>
        <taxon>Scleractinia</taxon>
        <taxon>Astrocoeniina</taxon>
        <taxon>Pocilloporidae</taxon>
        <taxon>Pocillopora</taxon>
    </lineage>
</organism>
<evidence type="ECO:0000313" key="5">
    <source>
        <dbReference type="Proteomes" id="UP000275408"/>
    </source>
</evidence>
<protein>
    <recommendedName>
        <fullName evidence="3">LamG-like jellyroll fold domain-containing protein</fullName>
    </recommendedName>
</protein>
<comment type="caution">
    <text evidence="4">The sequence shown here is derived from an EMBL/GenBank/DDBJ whole genome shotgun (WGS) entry which is preliminary data.</text>
</comment>
<keyword evidence="5" id="KW-1185">Reference proteome</keyword>